<evidence type="ECO:0000313" key="7">
    <source>
        <dbReference type="Proteomes" id="UP000248128"/>
    </source>
</evidence>
<sequence length="226" mass="25668">MTVGGVDNLVGADSKTSSTGVPLPSDYQYSESSKKASFTVEERKEQILDAATHIIGKNGFWGFTVRQVAEACNLTEPAILYHFKNKEKLLVAVLSRRDDIDLHNMASELHVGLDRLWADPTEFGLWDLCLAAVQKNSKQPEIVRLYTIMQGESLNSEHPAYAYFQNRERWATSLFARAAKHDGYDDPARIAQLVLSEMDGMQIRWLRDLGHFDLVESWKAFRERFA</sequence>
<dbReference type="SUPFAM" id="SSF48498">
    <property type="entry name" value="Tetracyclin repressor-like, C-terminal domain"/>
    <property type="match status" value="1"/>
</dbReference>
<dbReference type="AlphaFoldDB" id="A0A318MEI5"/>
<evidence type="ECO:0000256" key="2">
    <source>
        <dbReference type="ARBA" id="ARBA00023125"/>
    </source>
</evidence>
<reference evidence="6 7" key="1">
    <citation type="submission" date="2018-05" db="EMBL/GenBank/DDBJ databases">
        <title>Reference genomes for bee gut microbiota database.</title>
        <authorList>
            <person name="Ellegaard K.M."/>
        </authorList>
    </citation>
    <scope>NUCLEOTIDE SEQUENCE [LARGE SCALE GENOMIC DNA]</scope>
    <source>
        <strain evidence="6 7">ESL0199</strain>
    </source>
</reference>
<dbReference type="InterPro" id="IPR001647">
    <property type="entry name" value="HTH_TetR"/>
</dbReference>
<dbReference type="PROSITE" id="PS50977">
    <property type="entry name" value="HTH_TETR_2"/>
    <property type="match status" value="1"/>
</dbReference>
<gene>
    <name evidence="6" type="ORF">DKK74_07215</name>
</gene>
<evidence type="ECO:0000259" key="5">
    <source>
        <dbReference type="PROSITE" id="PS50977"/>
    </source>
</evidence>
<accession>A0A318MEI5</accession>
<dbReference type="Gene3D" id="1.10.357.10">
    <property type="entry name" value="Tetracycline Repressor, domain 2"/>
    <property type="match status" value="1"/>
</dbReference>
<keyword evidence="3" id="KW-0804">Transcription</keyword>
<evidence type="ECO:0000256" key="3">
    <source>
        <dbReference type="ARBA" id="ARBA00023163"/>
    </source>
</evidence>
<keyword evidence="1" id="KW-0805">Transcription regulation</keyword>
<name>A0A318MEI5_9BIFI</name>
<dbReference type="GO" id="GO:0000976">
    <property type="term" value="F:transcription cis-regulatory region binding"/>
    <property type="evidence" value="ECO:0007669"/>
    <property type="project" value="TreeGrafter"/>
</dbReference>
<dbReference type="OrthoDB" id="7505659at2"/>
<evidence type="ECO:0000313" key="6">
    <source>
        <dbReference type="EMBL" id="PXY86609.1"/>
    </source>
</evidence>
<dbReference type="PRINTS" id="PR00455">
    <property type="entry name" value="HTHTETR"/>
</dbReference>
<feature type="DNA-binding region" description="H-T-H motif" evidence="4">
    <location>
        <begin position="64"/>
        <end position="83"/>
    </location>
</feature>
<evidence type="ECO:0000256" key="1">
    <source>
        <dbReference type="ARBA" id="ARBA00023015"/>
    </source>
</evidence>
<dbReference type="Pfam" id="PF00440">
    <property type="entry name" value="TetR_N"/>
    <property type="match status" value="1"/>
</dbReference>
<dbReference type="PANTHER" id="PTHR30055">
    <property type="entry name" value="HTH-TYPE TRANSCRIPTIONAL REGULATOR RUTR"/>
    <property type="match status" value="1"/>
</dbReference>
<dbReference type="EMBL" id="QGLK01000005">
    <property type="protein sequence ID" value="PXY86609.1"/>
    <property type="molecule type" value="Genomic_DNA"/>
</dbReference>
<dbReference type="InterPro" id="IPR036271">
    <property type="entry name" value="Tet_transcr_reg_TetR-rel_C_sf"/>
</dbReference>
<feature type="domain" description="HTH tetR-type" evidence="5">
    <location>
        <begin position="41"/>
        <end position="101"/>
    </location>
</feature>
<protein>
    <submittedName>
        <fullName evidence="6">TetR/AcrR family transcriptional regulator</fullName>
    </submittedName>
</protein>
<comment type="caution">
    <text evidence="6">The sequence shown here is derived from an EMBL/GenBank/DDBJ whole genome shotgun (WGS) entry which is preliminary data.</text>
</comment>
<keyword evidence="2 4" id="KW-0238">DNA-binding</keyword>
<dbReference type="InterPro" id="IPR050109">
    <property type="entry name" value="HTH-type_TetR-like_transc_reg"/>
</dbReference>
<proteinExistence type="predicted"/>
<dbReference type="SUPFAM" id="SSF46689">
    <property type="entry name" value="Homeodomain-like"/>
    <property type="match status" value="1"/>
</dbReference>
<evidence type="ECO:0000256" key="4">
    <source>
        <dbReference type="PROSITE-ProRule" id="PRU00335"/>
    </source>
</evidence>
<dbReference type="GO" id="GO:0003700">
    <property type="term" value="F:DNA-binding transcription factor activity"/>
    <property type="evidence" value="ECO:0007669"/>
    <property type="project" value="TreeGrafter"/>
</dbReference>
<dbReference type="PANTHER" id="PTHR30055:SF240">
    <property type="entry name" value="HTH-TYPE TRANSCRIPTIONAL REGULATOR ACRR"/>
    <property type="match status" value="1"/>
</dbReference>
<organism evidence="6 7">
    <name type="scientific">Bifidobacterium asteroides</name>
    <dbReference type="NCBI Taxonomy" id="1684"/>
    <lineage>
        <taxon>Bacteria</taxon>
        <taxon>Bacillati</taxon>
        <taxon>Actinomycetota</taxon>
        <taxon>Actinomycetes</taxon>
        <taxon>Bifidobacteriales</taxon>
        <taxon>Bifidobacteriaceae</taxon>
        <taxon>Bifidobacterium</taxon>
    </lineage>
</organism>
<dbReference type="Proteomes" id="UP000248128">
    <property type="component" value="Unassembled WGS sequence"/>
</dbReference>
<dbReference type="InterPro" id="IPR009057">
    <property type="entry name" value="Homeodomain-like_sf"/>
</dbReference>